<accession>A0AB39UXM5</accession>
<dbReference type="CDD" id="cd03675">
    <property type="entry name" value="NUDIX_Hydrolase"/>
    <property type="match status" value="1"/>
</dbReference>
<evidence type="ECO:0000259" key="5">
    <source>
        <dbReference type="PROSITE" id="PS51462"/>
    </source>
</evidence>
<gene>
    <name evidence="4" type="primary">nudJ</name>
    <name evidence="6" type="ORF">AAIA72_02380</name>
</gene>
<dbReference type="Pfam" id="PF00293">
    <property type="entry name" value="NUDIX"/>
    <property type="match status" value="1"/>
</dbReference>
<keyword evidence="4" id="KW-0460">Magnesium</keyword>
<dbReference type="InterPro" id="IPR033713">
    <property type="entry name" value="NudJ"/>
</dbReference>
<evidence type="ECO:0000256" key="3">
    <source>
        <dbReference type="ARBA" id="ARBA00015552"/>
    </source>
</evidence>
<evidence type="ECO:0000256" key="1">
    <source>
        <dbReference type="ARBA" id="ARBA00007608"/>
    </source>
</evidence>
<dbReference type="SUPFAM" id="SSF55811">
    <property type="entry name" value="Nudix"/>
    <property type="match status" value="1"/>
</dbReference>
<organism evidence="6">
    <name type="scientific">Thermohahella caldifontis</name>
    <dbReference type="NCBI Taxonomy" id="3142973"/>
    <lineage>
        <taxon>Bacteria</taxon>
        <taxon>Pseudomonadati</taxon>
        <taxon>Pseudomonadota</taxon>
        <taxon>Gammaproteobacteria</taxon>
        <taxon>Oceanospirillales</taxon>
        <taxon>Hahellaceae</taxon>
        <taxon>Thermohahella</taxon>
    </lineage>
</organism>
<dbReference type="EMBL" id="CP154858">
    <property type="protein sequence ID" value="XDT72853.1"/>
    <property type="molecule type" value="Genomic_DNA"/>
</dbReference>
<protein>
    <recommendedName>
        <fullName evidence="3 4">Phosphatase NudJ</fullName>
        <ecNumber evidence="4">3.6.1.-</ecNumber>
    </recommendedName>
</protein>
<dbReference type="InterPro" id="IPR015797">
    <property type="entry name" value="NUDIX_hydrolase-like_dom_sf"/>
</dbReference>
<dbReference type="KEGG" id="tcd:AAIA72_02380"/>
<comment type="similarity">
    <text evidence="1 4">Belongs to the Nudix hydrolase family. NudJ subfamily.</text>
</comment>
<dbReference type="RefSeq" id="WP_369601854.1">
    <property type="nucleotide sequence ID" value="NZ_CP154858.1"/>
</dbReference>
<reference evidence="6" key="1">
    <citation type="submission" date="2024-05" db="EMBL/GenBank/DDBJ databases">
        <title>Genome sequencing of novel strain.</title>
        <authorList>
            <person name="Ganbat D."/>
            <person name="Ganbat S."/>
            <person name="Lee S.-J."/>
        </authorList>
    </citation>
    <scope>NUCLEOTIDE SEQUENCE</scope>
    <source>
        <strain evidence="6">SMD15-11</strain>
    </source>
</reference>
<dbReference type="PANTHER" id="PTHR43222">
    <property type="entry name" value="NUDIX HYDROLASE 23"/>
    <property type="match status" value="1"/>
</dbReference>
<dbReference type="InterPro" id="IPR000086">
    <property type="entry name" value="NUDIX_hydrolase_dom"/>
</dbReference>
<evidence type="ECO:0000313" key="6">
    <source>
        <dbReference type="EMBL" id="XDT72853.1"/>
    </source>
</evidence>
<name>A0AB39UXM5_9GAMM</name>
<dbReference type="AlphaFoldDB" id="A0AB39UXM5"/>
<dbReference type="GO" id="GO:0004787">
    <property type="term" value="F:thiamine diphosphate phosphatase activity"/>
    <property type="evidence" value="ECO:0007669"/>
    <property type="project" value="InterPro"/>
</dbReference>
<feature type="domain" description="Nudix hydrolase" evidence="5">
    <location>
        <begin position="3"/>
        <end position="131"/>
    </location>
</feature>
<evidence type="ECO:0000256" key="4">
    <source>
        <dbReference type="RuleBase" id="RU364043"/>
    </source>
</evidence>
<dbReference type="PANTHER" id="PTHR43222:SF11">
    <property type="entry name" value="PHOSPHATASE NUDJ"/>
    <property type="match status" value="1"/>
</dbReference>
<dbReference type="GO" id="GO:0017110">
    <property type="term" value="F:nucleoside diphosphate phosphatase activity"/>
    <property type="evidence" value="ECO:0007669"/>
    <property type="project" value="InterPro"/>
</dbReference>
<dbReference type="GO" id="GO:0017111">
    <property type="term" value="F:ribonucleoside triphosphate phosphatase activity"/>
    <property type="evidence" value="ECO:0007669"/>
    <property type="project" value="InterPro"/>
</dbReference>
<proteinExistence type="inferred from homology"/>
<evidence type="ECO:0000256" key="2">
    <source>
        <dbReference type="ARBA" id="ARBA00011245"/>
    </source>
</evidence>
<comment type="subunit">
    <text evidence="2 4">Monomer.</text>
</comment>
<dbReference type="EC" id="3.6.1.-" evidence="4"/>
<keyword evidence="4 6" id="KW-0378">Hydrolase</keyword>
<sequence>MQRWTPRATVALVVEKDGKFLVVKEKVKGKPVYNQPAGHIEKGESILEAALREALEETAWKVELTDFLGIYVLHVPARDVTYHRYAFVARPVERKPLPLDPDILSTHWLTAEELRAQPEALRSPLVMQCIDDYLAGRRLPLDTIRETRLDI</sequence>
<dbReference type="Gene3D" id="3.90.79.10">
    <property type="entry name" value="Nucleoside Triphosphate Pyrophosphohydrolase"/>
    <property type="match status" value="1"/>
</dbReference>
<dbReference type="PROSITE" id="PS51462">
    <property type="entry name" value="NUDIX"/>
    <property type="match status" value="1"/>
</dbReference>
<comment type="cofactor">
    <cofactor evidence="4">
        <name>Mg(2+)</name>
        <dbReference type="ChEBI" id="CHEBI:18420"/>
    </cofactor>
</comment>